<sequence length="235" mass="26372">MSWLSVQARSQSASRARRGEAPSLEEHFQLLVVNRRGLAQIRTDIDIFILALGFVDQFKGIAGNIFVGHQAYPLSLGRSRAMAENKASQLHFENAPNLTYGPDSKCTSIWDDSRTRHLQAIANNTSFEIPKDASRRSTHANLFAESFVSDDSLRHGLDMKIRSAQDGNQALEAISNNLQEYIPEFTNKDFKWGAQLLVSFTLYHLKGAENAEELLKNAIRAKHQSMRLKEAELNG</sequence>
<dbReference type="Proteomes" id="UP001243989">
    <property type="component" value="Unassembled WGS sequence"/>
</dbReference>
<dbReference type="EMBL" id="JAHMHQ010000009">
    <property type="protein sequence ID" value="KAK1637258.1"/>
    <property type="molecule type" value="Genomic_DNA"/>
</dbReference>
<name>A0AAI9ZSF5_9PEZI</name>
<reference evidence="2" key="1">
    <citation type="submission" date="2021-06" db="EMBL/GenBank/DDBJ databases">
        <title>Comparative genomics, transcriptomics and evolutionary studies reveal genomic signatures of adaptation to plant cell wall in hemibiotrophic fungi.</title>
        <authorList>
            <consortium name="DOE Joint Genome Institute"/>
            <person name="Baroncelli R."/>
            <person name="Diaz J.F."/>
            <person name="Benocci T."/>
            <person name="Peng M."/>
            <person name="Battaglia E."/>
            <person name="Haridas S."/>
            <person name="Andreopoulos W."/>
            <person name="Labutti K."/>
            <person name="Pangilinan J."/>
            <person name="Floch G.L."/>
            <person name="Makela M.R."/>
            <person name="Henrissat B."/>
            <person name="Grigoriev I.V."/>
            <person name="Crouch J.A."/>
            <person name="De Vries R.P."/>
            <person name="Sukno S.A."/>
            <person name="Thon M.R."/>
        </authorList>
    </citation>
    <scope>NUCLEOTIDE SEQUENCE</scope>
    <source>
        <strain evidence="2">CBS 102054</strain>
    </source>
</reference>
<dbReference type="RefSeq" id="XP_060445865.1">
    <property type="nucleotide sequence ID" value="XM_060587885.1"/>
</dbReference>
<dbReference type="AlphaFoldDB" id="A0AAI9ZSF5"/>
<protein>
    <submittedName>
        <fullName evidence="2">Uncharacterized protein</fullName>
    </submittedName>
</protein>
<feature type="region of interest" description="Disordered" evidence="1">
    <location>
        <begin position="1"/>
        <end position="20"/>
    </location>
</feature>
<organism evidence="2 3">
    <name type="scientific">Colletotrichum phormii</name>
    <dbReference type="NCBI Taxonomy" id="359342"/>
    <lineage>
        <taxon>Eukaryota</taxon>
        <taxon>Fungi</taxon>
        <taxon>Dikarya</taxon>
        <taxon>Ascomycota</taxon>
        <taxon>Pezizomycotina</taxon>
        <taxon>Sordariomycetes</taxon>
        <taxon>Hypocreomycetidae</taxon>
        <taxon>Glomerellales</taxon>
        <taxon>Glomerellaceae</taxon>
        <taxon>Colletotrichum</taxon>
        <taxon>Colletotrichum acutatum species complex</taxon>
    </lineage>
</organism>
<evidence type="ECO:0000313" key="3">
    <source>
        <dbReference type="Proteomes" id="UP001243989"/>
    </source>
</evidence>
<gene>
    <name evidence="2" type="ORF">BDP81DRAFT_393935</name>
</gene>
<proteinExistence type="predicted"/>
<accession>A0AAI9ZSF5</accession>
<comment type="caution">
    <text evidence="2">The sequence shown here is derived from an EMBL/GenBank/DDBJ whole genome shotgun (WGS) entry which is preliminary data.</text>
</comment>
<evidence type="ECO:0000313" key="2">
    <source>
        <dbReference type="EMBL" id="KAK1637258.1"/>
    </source>
</evidence>
<keyword evidence="3" id="KW-1185">Reference proteome</keyword>
<dbReference type="GeneID" id="85472747"/>
<evidence type="ECO:0000256" key="1">
    <source>
        <dbReference type="SAM" id="MobiDB-lite"/>
    </source>
</evidence>